<dbReference type="Gene3D" id="3.40.190.10">
    <property type="entry name" value="Periplasmic binding protein-like II"/>
    <property type="match status" value="2"/>
</dbReference>
<protein>
    <recommendedName>
        <fullName evidence="2">Solute-binding protein family 3/N-terminal domain-containing protein</fullName>
    </recommendedName>
</protein>
<dbReference type="EMBL" id="NVUS01000034">
    <property type="protein sequence ID" value="PCI97056.1"/>
    <property type="molecule type" value="Genomic_DNA"/>
</dbReference>
<reference evidence="3" key="2">
    <citation type="journal article" date="2018" name="ISME J.">
        <title>A dynamic microbial community with high functional redundancy inhabits the cold, oxic subseafloor aquifer.</title>
        <authorList>
            <person name="Tully B.J."/>
            <person name="Wheat C.G."/>
            <person name="Glazer B.T."/>
            <person name="Huber J.A."/>
        </authorList>
    </citation>
    <scope>NUCLEOTIDE SEQUENCE</scope>
    <source>
        <strain evidence="3">NORP83</strain>
    </source>
</reference>
<dbReference type="Pfam" id="PF00497">
    <property type="entry name" value="SBP_bac_3"/>
    <property type="match status" value="1"/>
</dbReference>
<evidence type="ECO:0000256" key="1">
    <source>
        <dbReference type="ARBA" id="ARBA00022729"/>
    </source>
</evidence>
<comment type="caution">
    <text evidence="3">The sequence shown here is derived from an EMBL/GenBank/DDBJ whole genome shotgun (WGS) entry which is preliminary data.</text>
</comment>
<feature type="domain" description="Solute-binding protein family 3/N-terminal" evidence="2">
    <location>
        <begin position="16"/>
        <end position="235"/>
    </location>
</feature>
<accession>A0A2A4YQH6</accession>
<evidence type="ECO:0000259" key="2">
    <source>
        <dbReference type="SMART" id="SM00062"/>
    </source>
</evidence>
<sequence length="242" mass="26027">MTIDISIVKQFSPLGYMRVALNHGNRVLVSRDKNGSAHGISVDLAKELAKNLNVELKFIEYERAIDVSSSAAKNEWDVCFLAVDPERAKTLDFTEPYIGIEGSYLAAAHCDAKDAVALVNSGAKIGSVEGSAYSLNLLRQPVAKNLIMYGNIHAALDALDAQEVVAIAGIANAMQGEANKRAGSRVLHPPFMEIRQAMAMPRGRQLASAFLKQFLADIALKGDVGDILENHGVDRNAAIIPS</sequence>
<dbReference type="AlphaFoldDB" id="A0A2A4YQH6"/>
<dbReference type="SMART" id="SM00062">
    <property type="entry name" value="PBPb"/>
    <property type="match status" value="1"/>
</dbReference>
<dbReference type="SUPFAM" id="SSF53850">
    <property type="entry name" value="Periplasmic binding protein-like II"/>
    <property type="match status" value="1"/>
</dbReference>
<dbReference type="PANTHER" id="PTHR35936:SF17">
    <property type="entry name" value="ARGININE-BINDING EXTRACELLULAR PROTEIN ARTP"/>
    <property type="match status" value="1"/>
</dbReference>
<proteinExistence type="predicted"/>
<reference key="1">
    <citation type="submission" date="2017-08" db="EMBL/GenBank/DDBJ databases">
        <title>A dynamic microbial community with high functional redundancy inhabits the cold, oxic subseafloor aquifer.</title>
        <authorList>
            <person name="Tully B.J."/>
            <person name="Wheat C.G."/>
            <person name="Glazer B.T."/>
            <person name="Huber J.A."/>
        </authorList>
    </citation>
    <scope>NUCLEOTIDE SEQUENCE [LARGE SCALE GENOMIC DNA]</scope>
</reference>
<dbReference type="InterPro" id="IPR001638">
    <property type="entry name" value="Solute-binding_3/MltF_N"/>
</dbReference>
<gene>
    <name evidence="3" type="ORF">COB13_16495</name>
</gene>
<name>A0A2A4YQH6_9PROT</name>
<organism evidence="3">
    <name type="scientific">OCS116 cluster bacterium</name>
    <dbReference type="NCBI Taxonomy" id="2030921"/>
    <lineage>
        <taxon>Bacteria</taxon>
        <taxon>Pseudomonadati</taxon>
        <taxon>Pseudomonadota</taxon>
        <taxon>Alphaproteobacteria</taxon>
        <taxon>OCS116 cluster</taxon>
    </lineage>
</organism>
<dbReference type="PANTHER" id="PTHR35936">
    <property type="entry name" value="MEMBRANE-BOUND LYTIC MUREIN TRANSGLYCOSYLASE F"/>
    <property type="match status" value="1"/>
</dbReference>
<keyword evidence="1" id="KW-0732">Signal</keyword>
<evidence type="ECO:0000313" key="3">
    <source>
        <dbReference type="EMBL" id="PCI97056.1"/>
    </source>
</evidence>